<evidence type="ECO:0008006" key="3">
    <source>
        <dbReference type="Google" id="ProtNLM"/>
    </source>
</evidence>
<protein>
    <recommendedName>
        <fullName evidence="3">DNA helicase</fullName>
    </recommendedName>
</protein>
<organism evidence="1 2">
    <name type="scientific">Pieris macdunnoughi</name>
    <dbReference type="NCBI Taxonomy" id="345717"/>
    <lineage>
        <taxon>Eukaryota</taxon>
        <taxon>Metazoa</taxon>
        <taxon>Ecdysozoa</taxon>
        <taxon>Arthropoda</taxon>
        <taxon>Hexapoda</taxon>
        <taxon>Insecta</taxon>
        <taxon>Pterygota</taxon>
        <taxon>Neoptera</taxon>
        <taxon>Endopterygota</taxon>
        <taxon>Lepidoptera</taxon>
        <taxon>Glossata</taxon>
        <taxon>Ditrysia</taxon>
        <taxon>Papilionoidea</taxon>
        <taxon>Pieridae</taxon>
        <taxon>Pierinae</taxon>
        <taxon>Pieris</taxon>
    </lineage>
</organism>
<dbReference type="SUPFAM" id="SSF52540">
    <property type="entry name" value="P-loop containing nucleoside triphosphate hydrolases"/>
    <property type="match status" value="2"/>
</dbReference>
<accession>A0A821W4L3</accession>
<dbReference type="PANTHER" id="PTHR47642:SF5">
    <property type="entry name" value="ATP-DEPENDENT DNA HELICASE"/>
    <property type="match status" value="1"/>
</dbReference>
<reference evidence="1" key="1">
    <citation type="submission" date="2021-02" db="EMBL/GenBank/DDBJ databases">
        <authorList>
            <person name="Steward A R."/>
        </authorList>
    </citation>
    <scope>NUCLEOTIDE SEQUENCE</scope>
</reference>
<dbReference type="Gene3D" id="3.60.10.10">
    <property type="entry name" value="Endonuclease/exonuclease/phosphatase"/>
    <property type="match status" value="1"/>
</dbReference>
<proteinExistence type="predicted"/>
<dbReference type="InterPro" id="IPR051055">
    <property type="entry name" value="PIF1_helicase"/>
</dbReference>
<dbReference type="Gene3D" id="3.40.50.300">
    <property type="entry name" value="P-loop containing nucleotide triphosphate hydrolases"/>
    <property type="match status" value="2"/>
</dbReference>
<evidence type="ECO:0000313" key="1">
    <source>
        <dbReference type="EMBL" id="CAF4918438.1"/>
    </source>
</evidence>
<dbReference type="Pfam" id="PF13245">
    <property type="entry name" value="AAA_19"/>
    <property type="match status" value="1"/>
</dbReference>
<dbReference type="CDD" id="cd18809">
    <property type="entry name" value="SF1_C_RecD"/>
    <property type="match status" value="1"/>
</dbReference>
<dbReference type="AlphaFoldDB" id="A0A821W4L3"/>
<name>A0A821W4L3_9NEOP</name>
<comment type="caution">
    <text evidence="1">The sequence shown here is derived from an EMBL/GenBank/DDBJ whole genome shotgun (WGS) entry which is preliminary data.</text>
</comment>
<keyword evidence="2" id="KW-1185">Reference proteome</keyword>
<dbReference type="SUPFAM" id="SSF56219">
    <property type="entry name" value="DNase I-like"/>
    <property type="match status" value="1"/>
</dbReference>
<sequence length="770" mass="88763">MIIQTMDENPEFDIVDITKKLSIDVLHAVEMPAQEAAWYLLRKPMAKSSVATVYIPTIYPTERQRIRKTLKELSDLDDDCTNIWKENWFDKYEKRPEILENLTLAQFVANYSMRKHGEYYKRKMSRVIRYRNYDMANNFNDYRREMVLLHIPFRSEDNEVLAENKFIQIYEDNKNLILERRKEFESKLDLEKTLEICRQLGRDDDNEDEQLRNEANVIFEEDPYARLLQDVNSVVNADIRNATLSKLGAIAKKRENTMDTQQFYDLMSSANSEQKELLMHIIFHLQTQNHQPFQVFFTGPAGSGKTLVIKLIMEIYNRYTDNDGYCNSYIVCASTGKAAVAIDEAPDKVISIAKDIITGTKNQEQEASFRLQLHKKSVIDTGGLPYQITFVKGKYYLITTNIDVRDGLVNGAVGKLIHLDFNEDNVVCRVWLEFCGSAKVGQKARKKAALLAVQSKVNNAAVPIEWRTSNITMIRNKAVTVKRKHFPIISACSMTIHKSQGGTFDQIVYEYDKIHPQQLVYVALSRVTSMEGLFIVTFDDDETKFRFHHNRVQASSTISLVQEFQRLSLNKLETKAKSVIDFITRDKGISLCGVAIYHNINDTTNLVTPNMSVIMNNIQDLHVRRTSVADLCVAECVMENGVTLIMAVIYVSPNNILIDIQEFIHRALLEYSKDVSRTLSRYNKNLDKVPLILAGDFNINFSNEKSKQLLQFLEEEFDLRINNNPAESTTKYNTTIDAVFSRHLNKIESQTYVSYFSYHKPIITKIEPTD</sequence>
<dbReference type="InterPro" id="IPR036691">
    <property type="entry name" value="Endo/exonu/phosph_ase_sf"/>
</dbReference>
<dbReference type="OrthoDB" id="6141723at2759"/>
<evidence type="ECO:0000313" key="2">
    <source>
        <dbReference type="Proteomes" id="UP000663880"/>
    </source>
</evidence>
<gene>
    <name evidence="1" type="ORF">PMACD_LOCUS12807</name>
</gene>
<dbReference type="Proteomes" id="UP000663880">
    <property type="component" value="Unassembled WGS sequence"/>
</dbReference>
<dbReference type="InterPro" id="IPR027417">
    <property type="entry name" value="P-loop_NTPase"/>
</dbReference>
<dbReference type="PANTHER" id="PTHR47642">
    <property type="entry name" value="ATP-DEPENDENT DNA HELICASE"/>
    <property type="match status" value="1"/>
</dbReference>
<dbReference type="EMBL" id="CAJOBZ010000052">
    <property type="protein sequence ID" value="CAF4918438.1"/>
    <property type="molecule type" value="Genomic_DNA"/>
</dbReference>